<feature type="signal peptide" evidence="5">
    <location>
        <begin position="1"/>
        <end position="20"/>
    </location>
</feature>
<evidence type="ECO:0000313" key="7">
    <source>
        <dbReference type="EMBL" id="KAL0634397.1"/>
    </source>
</evidence>
<evidence type="ECO:0000256" key="5">
    <source>
        <dbReference type="RuleBase" id="RU361209"/>
    </source>
</evidence>
<keyword evidence="3 5" id="KW-0732">Signal</keyword>
<reference evidence="7 8" key="1">
    <citation type="submission" date="2024-02" db="EMBL/GenBank/DDBJ databases">
        <title>Discinaceae phylogenomics.</title>
        <authorList>
            <person name="Dirks A.C."/>
            <person name="James T.Y."/>
        </authorList>
    </citation>
    <scope>NUCLEOTIDE SEQUENCE [LARGE SCALE GENOMIC DNA]</scope>
    <source>
        <strain evidence="7 8">ACD0624</strain>
    </source>
</reference>
<dbReference type="Proteomes" id="UP001447188">
    <property type="component" value="Unassembled WGS sequence"/>
</dbReference>
<proteinExistence type="inferred from homology"/>
<evidence type="ECO:0000256" key="4">
    <source>
        <dbReference type="ARBA" id="ARBA00023180"/>
    </source>
</evidence>
<keyword evidence="5" id="KW-0336">GPI-anchor</keyword>
<dbReference type="Gene3D" id="3.20.20.80">
    <property type="entry name" value="Glycosidases"/>
    <property type="match status" value="1"/>
</dbReference>
<accession>A0ABR3GEK8</accession>
<keyword evidence="4" id="KW-0325">Glycoprotein</keyword>
<evidence type="ECO:0000256" key="3">
    <source>
        <dbReference type="ARBA" id="ARBA00022729"/>
    </source>
</evidence>
<feature type="compositionally biased region" description="Polar residues" evidence="6">
    <location>
        <begin position="420"/>
        <end position="437"/>
    </location>
</feature>
<comment type="subcellular location">
    <subcellularLocation>
        <location evidence="1 5">Cell membrane</location>
        <topology evidence="1 5">Lipid-anchor</topology>
        <topology evidence="1 5">GPI-anchor</topology>
    </subcellularLocation>
</comment>
<keyword evidence="5" id="KW-0449">Lipoprotein</keyword>
<dbReference type="InterPro" id="IPR017853">
    <property type="entry name" value="GH"/>
</dbReference>
<comment type="similarity">
    <text evidence="2 5">Belongs to the glycosyl hydrolase 72 family.</text>
</comment>
<dbReference type="Pfam" id="PF03198">
    <property type="entry name" value="Glyco_hydro_72"/>
    <property type="match status" value="1"/>
</dbReference>
<dbReference type="EC" id="2.4.1.-" evidence="5"/>
<feature type="chain" id="PRO_5044989253" description="1,3-beta-glucanosyltransferase" evidence="5">
    <location>
        <begin position="21"/>
        <end position="471"/>
    </location>
</feature>
<dbReference type="SUPFAM" id="SSF51445">
    <property type="entry name" value="(Trans)glycosidases"/>
    <property type="match status" value="1"/>
</dbReference>
<evidence type="ECO:0000313" key="8">
    <source>
        <dbReference type="Proteomes" id="UP001447188"/>
    </source>
</evidence>
<keyword evidence="5" id="KW-0472">Membrane</keyword>
<comment type="caution">
    <text evidence="7">The sequence shown here is derived from an EMBL/GenBank/DDBJ whole genome shotgun (WGS) entry which is preliminary data.</text>
</comment>
<sequence length="471" mass="50208">MKSLALSTLAAVLSAHLVAAVQPLIVDGSNFVNSVTKDRFVMVGLAYQPAGASGYNPDSGVDPLSDPDVCLRDAAVMQKLGINTIRVYNINPAINHDLCVSIFNAVGIYIALDVNSPLGGESLNRHDPSSSYHEDYLRRIFSVVDAFKGYPNLLGFFAGNEVVNDVQSASSVPPYIRAIQRDLKQYIAKHANRVIPVGYSAADDDTRRPMWAYLSCGTDADSRADFYGLNSYQWCGDSTWETSGYQGLVDTFSNTSVPLFFSEFGCNTVKPRPFGEIAALYGSRMINSWSGGLVYEYTQEPSDYGVVEISKNGDASLLKDYDSLQSQYNKIDLKLITTRSTGAAHPACSDKFILLNHAAPFNTTMDLPACPDSDLIAAGVGSKNIGKLVDVTTLNTPHKVFTSAGVQLKNIAIVPLPADKSNTPSGEVTSDAKNSTAKADKDGNSGAAGRVVGGLSAMVAAVVTVLLVGGV</sequence>
<protein>
    <recommendedName>
        <fullName evidence="5">1,3-beta-glucanosyltransferase</fullName>
        <ecNumber evidence="5">2.4.1.-</ecNumber>
    </recommendedName>
</protein>
<organism evidence="7 8">
    <name type="scientific">Discina gigas</name>
    <dbReference type="NCBI Taxonomy" id="1032678"/>
    <lineage>
        <taxon>Eukaryota</taxon>
        <taxon>Fungi</taxon>
        <taxon>Dikarya</taxon>
        <taxon>Ascomycota</taxon>
        <taxon>Pezizomycotina</taxon>
        <taxon>Pezizomycetes</taxon>
        <taxon>Pezizales</taxon>
        <taxon>Discinaceae</taxon>
        <taxon>Discina</taxon>
    </lineage>
</organism>
<evidence type="ECO:0000256" key="2">
    <source>
        <dbReference type="ARBA" id="ARBA00007528"/>
    </source>
</evidence>
<dbReference type="PANTHER" id="PTHR31468:SF4">
    <property type="entry name" value="1,3-BETA-GLUCANOSYLTRANSFERASE GAS3-RELATED"/>
    <property type="match status" value="1"/>
</dbReference>
<evidence type="ECO:0000256" key="6">
    <source>
        <dbReference type="SAM" id="MobiDB-lite"/>
    </source>
</evidence>
<name>A0ABR3GEK8_9PEZI</name>
<evidence type="ECO:0000256" key="1">
    <source>
        <dbReference type="ARBA" id="ARBA00004609"/>
    </source>
</evidence>
<dbReference type="PANTHER" id="PTHR31468">
    <property type="entry name" value="1,3-BETA-GLUCANOSYLTRANSFERASE GAS1"/>
    <property type="match status" value="1"/>
</dbReference>
<keyword evidence="8" id="KW-1185">Reference proteome</keyword>
<dbReference type="InterPro" id="IPR004886">
    <property type="entry name" value="Glucanosyltransferase"/>
</dbReference>
<gene>
    <name evidence="7" type="primary">gel2</name>
    <name evidence="7" type="ORF">Q9L58_006718</name>
</gene>
<feature type="region of interest" description="Disordered" evidence="6">
    <location>
        <begin position="419"/>
        <end position="445"/>
    </location>
</feature>
<dbReference type="EMBL" id="JBBBZM010000096">
    <property type="protein sequence ID" value="KAL0634397.1"/>
    <property type="molecule type" value="Genomic_DNA"/>
</dbReference>
<keyword evidence="5" id="KW-0808">Transferase</keyword>
<comment type="function">
    <text evidence="5">Splits internally a 1,3-beta-glucan molecule and transfers the newly generated reducing end (the donor) to the non-reducing end of another 1,3-beta-glucan molecule (the acceptor) forming a 1,3-beta linkage, resulting in the elongation of 1,3-beta-glucan chains in the cell wall.</text>
</comment>